<name>A0ABY4E7R7_9NEIS</name>
<feature type="transmembrane region" description="Helical" evidence="1">
    <location>
        <begin position="6"/>
        <end position="25"/>
    </location>
</feature>
<dbReference type="InterPro" id="IPR058186">
    <property type="entry name" value="MIGRI"/>
</dbReference>
<dbReference type="Proteomes" id="UP000832011">
    <property type="component" value="Chromosome"/>
</dbReference>
<keyword evidence="1" id="KW-0472">Membrane</keyword>
<keyword evidence="3" id="KW-1185">Reference proteome</keyword>
<reference evidence="2 3" key="1">
    <citation type="journal article" date="2022" name="Res Sq">
        <title>Evolution of multicellular longitudinally dividing oral cavity symbionts (Neisseriaceae).</title>
        <authorList>
            <person name="Nyongesa S."/>
            <person name="Weber P."/>
            <person name="Bernet E."/>
            <person name="Pullido F."/>
            <person name="Nieckarz M."/>
            <person name="Delaby M."/>
            <person name="Nieves C."/>
            <person name="Viehboeck T."/>
            <person name="Krause N."/>
            <person name="Rivera-Millot A."/>
            <person name="Nakamura A."/>
            <person name="Vischer N."/>
            <person name="VanNieuwenhze M."/>
            <person name="Brun Y."/>
            <person name="Cava F."/>
            <person name="Bulgheresi S."/>
            <person name="Veyrier F."/>
        </authorList>
    </citation>
    <scope>NUCLEOTIDE SEQUENCE [LARGE SCALE GENOMIC DNA]</scope>
    <source>
        <strain evidence="2 3">SN4</strain>
    </source>
</reference>
<sequence length="58" mass="6454">MQILTKLWQLSAWILLGMAAIALFLNRNQRLALHGYVRLIAAVLLTGAATALVWHLLT</sequence>
<dbReference type="RefSeq" id="WP_159061453.1">
    <property type="nucleotide sequence ID" value="NZ_CABKVG010000010.1"/>
</dbReference>
<proteinExistence type="predicted"/>
<gene>
    <name evidence="2" type="ORF">LVJ82_00125</name>
</gene>
<evidence type="ECO:0000313" key="3">
    <source>
        <dbReference type="Proteomes" id="UP000832011"/>
    </source>
</evidence>
<dbReference type="NCBIfam" id="NF047648">
    <property type="entry name" value="MIGRI_fam"/>
    <property type="match status" value="1"/>
</dbReference>
<evidence type="ECO:0000256" key="1">
    <source>
        <dbReference type="SAM" id="Phobius"/>
    </source>
</evidence>
<dbReference type="EMBL" id="CP091511">
    <property type="protein sequence ID" value="UOO89427.1"/>
    <property type="molecule type" value="Genomic_DNA"/>
</dbReference>
<organism evidence="2 3">
    <name type="scientific">Vitreoscilla massiliensis</name>
    <dbReference type="NCBI Taxonomy" id="1689272"/>
    <lineage>
        <taxon>Bacteria</taxon>
        <taxon>Pseudomonadati</taxon>
        <taxon>Pseudomonadota</taxon>
        <taxon>Betaproteobacteria</taxon>
        <taxon>Neisseriales</taxon>
        <taxon>Neisseriaceae</taxon>
        <taxon>Vitreoscilla</taxon>
    </lineage>
</organism>
<keyword evidence="1" id="KW-1133">Transmembrane helix</keyword>
<feature type="transmembrane region" description="Helical" evidence="1">
    <location>
        <begin position="37"/>
        <end position="57"/>
    </location>
</feature>
<protein>
    <submittedName>
        <fullName evidence="2">Uncharacterized protein</fullName>
    </submittedName>
</protein>
<keyword evidence="1" id="KW-0812">Transmembrane</keyword>
<evidence type="ECO:0000313" key="2">
    <source>
        <dbReference type="EMBL" id="UOO89427.1"/>
    </source>
</evidence>
<accession>A0ABY4E7R7</accession>